<dbReference type="RefSeq" id="WP_143078668.1">
    <property type="nucleotide sequence ID" value="NZ_FOBF01000006.1"/>
</dbReference>
<gene>
    <name evidence="3" type="ORF">SAMN05660976_03085</name>
</gene>
<keyword evidence="2" id="KW-0732">Signal</keyword>
<keyword evidence="4" id="KW-1185">Reference proteome</keyword>
<sequence>MRRLVLAWAATAVAATAAAVAVLGPIGTGVTGGPGRVLEPAEVRAALATARSAAVGGQASPLPTAPPATASEDAQARPATSPEPDATDAAVSTAPGEDDSVALVRSPGGTVVASCEGDLVTLRSWSPAQGYSVDGVEPGPTRQARVEFEPDEGHDVELRITCVAGRPLAVRH</sequence>
<organism evidence="3 4">
    <name type="scientific">Nonomuraea pusilla</name>
    <dbReference type="NCBI Taxonomy" id="46177"/>
    <lineage>
        <taxon>Bacteria</taxon>
        <taxon>Bacillati</taxon>
        <taxon>Actinomycetota</taxon>
        <taxon>Actinomycetes</taxon>
        <taxon>Streptosporangiales</taxon>
        <taxon>Streptosporangiaceae</taxon>
        <taxon>Nonomuraea</taxon>
    </lineage>
</organism>
<dbReference type="Proteomes" id="UP000198953">
    <property type="component" value="Unassembled WGS sequence"/>
</dbReference>
<keyword evidence="3" id="KW-0418">Kinase</keyword>
<feature type="signal peptide" evidence="2">
    <location>
        <begin position="1"/>
        <end position="17"/>
    </location>
</feature>
<feature type="region of interest" description="Disordered" evidence="1">
    <location>
        <begin position="53"/>
        <end position="104"/>
    </location>
</feature>
<keyword evidence="3" id="KW-0723">Serine/threonine-protein kinase</keyword>
<evidence type="ECO:0000256" key="2">
    <source>
        <dbReference type="SAM" id="SignalP"/>
    </source>
</evidence>
<name>A0A1H7S8J5_9ACTN</name>
<accession>A0A1H7S8J5</accession>
<dbReference type="EMBL" id="FOBF01000006">
    <property type="protein sequence ID" value="SEL68629.1"/>
    <property type="molecule type" value="Genomic_DNA"/>
</dbReference>
<protein>
    <submittedName>
        <fullName evidence="3">Serine/threonine protein kinase</fullName>
    </submittedName>
</protein>
<evidence type="ECO:0000256" key="1">
    <source>
        <dbReference type="SAM" id="MobiDB-lite"/>
    </source>
</evidence>
<proteinExistence type="predicted"/>
<feature type="compositionally biased region" description="Low complexity" evidence="1">
    <location>
        <begin position="53"/>
        <end position="71"/>
    </location>
</feature>
<dbReference type="OrthoDB" id="3782348at2"/>
<feature type="chain" id="PRO_5039277712" evidence="2">
    <location>
        <begin position="18"/>
        <end position="172"/>
    </location>
</feature>
<reference evidence="3 4" key="1">
    <citation type="submission" date="2016-10" db="EMBL/GenBank/DDBJ databases">
        <authorList>
            <person name="de Groot N.N."/>
        </authorList>
    </citation>
    <scope>NUCLEOTIDE SEQUENCE [LARGE SCALE GENOMIC DNA]</scope>
    <source>
        <strain evidence="3 4">DSM 43357</strain>
    </source>
</reference>
<dbReference type="GO" id="GO:0004674">
    <property type="term" value="F:protein serine/threonine kinase activity"/>
    <property type="evidence" value="ECO:0007669"/>
    <property type="project" value="UniProtKB-KW"/>
</dbReference>
<evidence type="ECO:0000313" key="3">
    <source>
        <dbReference type="EMBL" id="SEL68629.1"/>
    </source>
</evidence>
<dbReference type="STRING" id="46177.SAMN05660976_03085"/>
<dbReference type="AlphaFoldDB" id="A0A1H7S8J5"/>
<evidence type="ECO:0000313" key="4">
    <source>
        <dbReference type="Proteomes" id="UP000198953"/>
    </source>
</evidence>
<keyword evidence="3" id="KW-0808">Transferase</keyword>